<name>A0A3M2WUY5_PSEYM</name>
<dbReference type="InterPro" id="IPR021055">
    <property type="entry name" value="T4BSS_IcmL/DotI"/>
</dbReference>
<dbReference type="Proteomes" id="UP000282378">
    <property type="component" value="Unassembled WGS sequence"/>
</dbReference>
<reference evidence="2 3" key="1">
    <citation type="submission" date="2018-08" db="EMBL/GenBank/DDBJ databases">
        <title>Recombination of ecologically and evolutionarily significant loci maintains genetic cohesion in the Pseudomonas syringae species complex.</title>
        <authorList>
            <person name="Dillon M."/>
            <person name="Thakur S."/>
            <person name="Almeida R.N.D."/>
            <person name="Weir B.S."/>
            <person name="Guttman D.S."/>
        </authorList>
    </citation>
    <scope>NUCLEOTIDE SEQUENCE [LARGE SCALE GENOMIC DNA]</scope>
    <source>
        <strain evidence="2 3">88_10</strain>
    </source>
</reference>
<dbReference type="EMBL" id="RBNL01003258">
    <property type="protein sequence ID" value="RML55005.1"/>
    <property type="molecule type" value="Genomic_DNA"/>
</dbReference>
<evidence type="ECO:0000313" key="2">
    <source>
        <dbReference type="EMBL" id="RML55005.1"/>
    </source>
</evidence>
<evidence type="ECO:0000256" key="1">
    <source>
        <dbReference type="SAM" id="MobiDB-lite"/>
    </source>
</evidence>
<protein>
    <submittedName>
        <fullName evidence="2">TraM protein</fullName>
    </submittedName>
</protein>
<dbReference type="Pfam" id="PF11393">
    <property type="entry name" value="T4BSS_DotI_IcmL"/>
    <property type="match status" value="1"/>
</dbReference>
<comment type="caution">
    <text evidence="2">The sequence shown here is derived from an EMBL/GenBank/DDBJ whole genome shotgun (WGS) entry which is preliminary data.</text>
</comment>
<evidence type="ECO:0000313" key="3">
    <source>
        <dbReference type="Proteomes" id="UP000282378"/>
    </source>
</evidence>
<accession>A0A3M2WUY5</accession>
<dbReference type="AlphaFoldDB" id="A0A3M2WUY5"/>
<organism evidence="2 3">
    <name type="scientific">Pseudomonas syringae pv. maculicola</name>
    <dbReference type="NCBI Taxonomy" id="59511"/>
    <lineage>
        <taxon>Bacteria</taxon>
        <taxon>Pseudomonadati</taxon>
        <taxon>Pseudomonadota</taxon>
        <taxon>Gammaproteobacteria</taxon>
        <taxon>Pseudomonadales</taxon>
        <taxon>Pseudomonadaceae</taxon>
        <taxon>Pseudomonas</taxon>
    </lineage>
</organism>
<sequence length="304" mass="33703">MGRARAHRLRRTPGLLVAHSHHQHQPSLVSKPGRPDEPGGRSGMPGGGGQDQQPYPQRLGPLAVGRRFIVTDSSEKLLPVEESLEIPHLPTAEDQHTFEHAMQLQRDRALGAAFAHRCLTAVLWMAPALVLSVSVNGYLGWQVAHPPVKYFAAEGGRVTKIIPTDKPGHSRRDVSAFGADTIRQSFTLDFVHYRDQMTQLGERYSEVGFQDYYKALVASNLLKAVKDQRMNLWVDVGPGVIRGSGTIGDKFAWEYQYPVTLKLDGQQSGSPPQRFIFTLRIQQTDVRVKNAGLEVTQVITTNAN</sequence>
<feature type="compositionally biased region" description="Basic residues" evidence="1">
    <location>
        <begin position="1"/>
        <end position="11"/>
    </location>
</feature>
<feature type="region of interest" description="Disordered" evidence="1">
    <location>
        <begin position="1"/>
        <end position="58"/>
    </location>
</feature>
<gene>
    <name evidence="2" type="ORF">APX70_04315</name>
</gene>
<proteinExistence type="predicted"/>
<dbReference type="CDD" id="cd16385">
    <property type="entry name" value="IcmL"/>
    <property type="match status" value="1"/>
</dbReference>
<feature type="compositionally biased region" description="Gly residues" evidence="1">
    <location>
        <begin position="40"/>
        <end position="50"/>
    </location>
</feature>